<dbReference type="InterPro" id="IPR013538">
    <property type="entry name" value="ASHA1/2-like_C"/>
</dbReference>
<dbReference type="GeneID" id="93773922"/>
<dbReference type="Proteomes" id="UP000677457">
    <property type="component" value="Unassembled WGS sequence"/>
</dbReference>
<evidence type="ECO:0000313" key="3">
    <source>
        <dbReference type="EMBL" id="GIM86463.1"/>
    </source>
</evidence>
<reference evidence="3 6" key="2">
    <citation type="submission" date="2021-03" db="EMBL/GenBank/DDBJ databases">
        <title>Whole genome shotgun sequence of Salinispora arenicola NBRC 105043.</title>
        <authorList>
            <person name="Komaki H."/>
            <person name="Tamura T."/>
        </authorList>
    </citation>
    <scope>NUCLEOTIDE SEQUENCE [LARGE SCALE GENOMIC DNA]</scope>
    <source>
        <strain evidence="3 6">NBRC 105043</strain>
    </source>
</reference>
<comment type="similarity">
    <text evidence="1">Belongs to the AHA1 family.</text>
</comment>
<gene>
    <name evidence="4" type="ORF">FB564_4805</name>
    <name evidence="3" type="ORF">Sar04_31990</name>
</gene>
<comment type="caution">
    <text evidence="4">The sequence shown here is derived from an EMBL/GenBank/DDBJ whole genome shotgun (WGS) entry which is preliminary data.</text>
</comment>
<evidence type="ECO:0000256" key="1">
    <source>
        <dbReference type="ARBA" id="ARBA00006817"/>
    </source>
</evidence>
<feature type="domain" description="Activator of Hsp90 ATPase homologue 1/2-like C-terminal" evidence="2">
    <location>
        <begin position="11"/>
        <end position="129"/>
    </location>
</feature>
<dbReference type="RefSeq" id="WP_016811679.1">
    <property type="nucleotide sequence ID" value="NZ_BOQM01000024.1"/>
</dbReference>
<dbReference type="Gene3D" id="3.30.530.20">
    <property type="match status" value="1"/>
</dbReference>
<organism evidence="4 5">
    <name type="scientific">Salinispora arenicola</name>
    <dbReference type="NCBI Taxonomy" id="168697"/>
    <lineage>
        <taxon>Bacteria</taxon>
        <taxon>Bacillati</taxon>
        <taxon>Actinomycetota</taxon>
        <taxon>Actinomycetes</taxon>
        <taxon>Micromonosporales</taxon>
        <taxon>Micromonosporaceae</taxon>
        <taxon>Salinispora</taxon>
    </lineage>
</organism>
<evidence type="ECO:0000313" key="4">
    <source>
        <dbReference type="EMBL" id="TQL39544.1"/>
    </source>
</evidence>
<dbReference type="SUPFAM" id="SSF55961">
    <property type="entry name" value="Bet v1-like"/>
    <property type="match status" value="1"/>
</dbReference>
<evidence type="ECO:0000313" key="6">
    <source>
        <dbReference type="Proteomes" id="UP000677457"/>
    </source>
</evidence>
<dbReference type="Pfam" id="PF08327">
    <property type="entry name" value="AHSA1"/>
    <property type="match status" value="1"/>
</dbReference>
<dbReference type="InterPro" id="IPR023393">
    <property type="entry name" value="START-like_dom_sf"/>
</dbReference>
<dbReference type="Proteomes" id="UP000315983">
    <property type="component" value="Unassembled WGS sequence"/>
</dbReference>
<accession>A0A542XUN8</accession>
<evidence type="ECO:0000259" key="2">
    <source>
        <dbReference type="Pfam" id="PF08327"/>
    </source>
</evidence>
<reference evidence="4 5" key="1">
    <citation type="submission" date="2019-06" db="EMBL/GenBank/DDBJ databases">
        <title>Sequencing the genomes of 1000 actinobacteria strains.</title>
        <authorList>
            <person name="Klenk H.-P."/>
        </authorList>
    </citation>
    <scope>NUCLEOTIDE SEQUENCE [LARGE SCALE GENOMIC DNA]</scope>
    <source>
        <strain evidence="4 5">DSM 44819</strain>
    </source>
</reference>
<dbReference type="CDD" id="cd07814">
    <property type="entry name" value="SRPBCC_CalC_Aha1-like"/>
    <property type="match status" value="1"/>
</dbReference>
<dbReference type="AlphaFoldDB" id="A0A542XUN8"/>
<keyword evidence="6" id="KW-1185">Reference proteome</keyword>
<sequence>MRLVVKEVTIDAPVTLVYQLLTDPAHLVRWLADEADIEPRPGGLVRWRHANGDVCTGRVVEAVPSRRLVFTYGWARPEVQIPPGSTTVEIDLAVTPDGTRLRLTHHGLADHMADIHSGGWAHYLSRLVTATGAGDPGPDPFVDQRVPTPAELRGLGVRCDG</sequence>
<dbReference type="EMBL" id="VFOL01000001">
    <property type="protein sequence ID" value="TQL39544.1"/>
    <property type="molecule type" value="Genomic_DNA"/>
</dbReference>
<name>A0A542XUN8_SALAC</name>
<protein>
    <submittedName>
        <fullName evidence="3">Transcriptional regulator</fullName>
    </submittedName>
    <submittedName>
        <fullName evidence="4">Uncharacterized protein YndB with AHSA1/START domain</fullName>
    </submittedName>
</protein>
<dbReference type="EMBL" id="BOQM01000024">
    <property type="protein sequence ID" value="GIM86463.1"/>
    <property type="molecule type" value="Genomic_DNA"/>
</dbReference>
<evidence type="ECO:0000313" key="5">
    <source>
        <dbReference type="Proteomes" id="UP000315983"/>
    </source>
</evidence>
<proteinExistence type="inferred from homology"/>